<dbReference type="Pfam" id="PF00198">
    <property type="entry name" value="2-oxoacid_dh"/>
    <property type="match status" value="1"/>
</dbReference>
<feature type="domain" description="Peripheral subunit-binding (PSBD)" evidence="8">
    <location>
        <begin position="119"/>
        <end position="156"/>
    </location>
</feature>
<evidence type="ECO:0000313" key="10">
    <source>
        <dbReference type="Proteomes" id="UP001597052"/>
    </source>
</evidence>
<gene>
    <name evidence="9" type="ORF">ACFSBW_00255</name>
</gene>
<comment type="caution">
    <text evidence="9">The sequence shown here is derived from an EMBL/GenBank/DDBJ whole genome shotgun (WGS) entry which is preliminary data.</text>
</comment>
<sequence length="444" mass="45957">MTDTPFTLPDLGESDSGELVTWLVEAGETISEDQPIAEVETEKSVVEVPAPNAGTVTELLVEEGSTVEVGAEILRMEADESADAESADAEAEPAADSEAEPEPTDQPAEEVTISDERVFAPPRVRRLARELGVDIASIEGSETGGRINEDDVRAVAESTDEAEDGTAGPKPFTPSGKSAVSKDGEAVSGTGITDKSESKAESGPKPFTPSGKSAVSKGGEAVSGAGMADKEAARSAGAVTHAAHYDTAVVAELTDLRAELEPHAEAHGVELTLLPLLIKAVVRALAERPTLNATVDEDDTVTTSDEYHIGLAVATDDGLAVPVVRNADEKTILKLADEIGDLLDRAEAGELTAEETGGTFTVTTPGAIGDEYATLPLDAETASLALGAVELRPVVADGEVVARETLPLSLSVDPRAVDSTEAAAFVEQVVGYLESPTRLLLTLT</sequence>
<dbReference type="Gene3D" id="2.40.50.100">
    <property type="match status" value="1"/>
</dbReference>
<dbReference type="CDD" id="cd06849">
    <property type="entry name" value="lipoyl_domain"/>
    <property type="match status" value="1"/>
</dbReference>
<evidence type="ECO:0000256" key="3">
    <source>
        <dbReference type="ARBA" id="ARBA00022679"/>
    </source>
</evidence>
<dbReference type="Gene3D" id="3.30.559.10">
    <property type="entry name" value="Chloramphenicol acetyltransferase-like domain"/>
    <property type="match status" value="1"/>
</dbReference>
<dbReference type="PANTHER" id="PTHR43178:SF5">
    <property type="entry name" value="LIPOAMIDE ACYLTRANSFERASE COMPONENT OF BRANCHED-CHAIN ALPHA-KETO ACID DEHYDROGENASE COMPLEX, MITOCHONDRIAL"/>
    <property type="match status" value="1"/>
</dbReference>
<dbReference type="SUPFAM" id="SSF52777">
    <property type="entry name" value="CoA-dependent acyltransferases"/>
    <property type="match status" value="1"/>
</dbReference>
<comment type="similarity">
    <text evidence="2">Belongs to the 2-oxoacid dehydrogenase family.</text>
</comment>
<dbReference type="RefSeq" id="WP_256397309.1">
    <property type="nucleotide sequence ID" value="NZ_JANHDJ010000007.1"/>
</dbReference>
<dbReference type="PROSITE" id="PS00189">
    <property type="entry name" value="LIPOYL"/>
    <property type="match status" value="1"/>
</dbReference>
<feature type="region of interest" description="Disordered" evidence="6">
    <location>
        <begin position="76"/>
        <end position="228"/>
    </location>
</feature>
<evidence type="ECO:0000256" key="2">
    <source>
        <dbReference type="ARBA" id="ARBA00007317"/>
    </source>
</evidence>
<evidence type="ECO:0000256" key="1">
    <source>
        <dbReference type="ARBA" id="ARBA00001938"/>
    </source>
</evidence>
<dbReference type="InterPro" id="IPR004167">
    <property type="entry name" value="PSBD"/>
</dbReference>
<keyword evidence="5 9" id="KW-0012">Acyltransferase</keyword>
<dbReference type="PANTHER" id="PTHR43178">
    <property type="entry name" value="DIHYDROLIPOAMIDE ACETYLTRANSFERASE COMPONENT OF PYRUVATE DEHYDROGENASE COMPLEX"/>
    <property type="match status" value="1"/>
</dbReference>
<evidence type="ECO:0000259" key="8">
    <source>
        <dbReference type="PROSITE" id="PS51826"/>
    </source>
</evidence>
<dbReference type="Pfam" id="PF00364">
    <property type="entry name" value="Biotin_lipoyl"/>
    <property type="match status" value="1"/>
</dbReference>
<evidence type="ECO:0000256" key="6">
    <source>
        <dbReference type="SAM" id="MobiDB-lite"/>
    </source>
</evidence>
<dbReference type="InterPro" id="IPR000089">
    <property type="entry name" value="Biotin_lipoyl"/>
</dbReference>
<proteinExistence type="inferred from homology"/>
<evidence type="ECO:0000256" key="4">
    <source>
        <dbReference type="ARBA" id="ARBA00022823"/>
    </source>
</evidence>
<accession>A0ABD6D4T9</accession>
<dbReference type="Pfam" id="PF02817">
    <property type="entry name" value="E3_binding"/>
    <property type="match status" value="1"/>
</dbReference>
<dbReference type="InterPro" id="IPR003016">
    <property type="entry name" value="2-oxoA_DH_lipoyl-BS"/>
</dbReference>
<evidence type="ECO:0000256" key="5">
    <source>
        <dbReference type="ARBA" id="ARBA00023315"/>
    </source>
</evidence>
<evidence type="ECO:0000313" key="9">
    <source>
        <dbReference type="EMBL" id="MFD1640304.1"/>
    </source>
</evidence>
<keyword evidence="3 9" id="KW-0808">Transferase</keyword>
<dbReference type="PROSITE" id="PS51826">
    <property type="entry name" value="PSBD"/>
    <property type="match status" value="1"/>
</dbReference>
<organism evidence="9 10">
    <name type="scientific">Halohasta litorea</name>
    <dbReference type="NCBI Taxonomy" id="869891"/>
    <lineage>
        <taxon>Archaea</taxon>
        <taxon>Methanobacteriati</taxon>
        <taxon>Methanobacteriota</taxon>
        <taxon>Stenosarchaea group</taxon>
        <taxon>Halobacteria</taxon>
        <taxon>Halobacteriales</taxon>
        <taxon>Haloferacaceae</taxon>
        <taxon>Halohasta</taxon>
    </lineage>
</organism>
<reference evidence="9 10" key="1">
    <citation type="journal article" date="2019" name="Int. J. Syst. Evol. Microbiol.">
        <title>The Global Catalogue of Microorganisms (GCM) 10K type strain sequencing project: providing services to taxonomists for standard genome sequencing and annotation.</title>
        <authorList>
            <consortium name="The Broad Institute Genomics Platform"/>
            <consortium name="The Broad Institute Genome Sequencing Center for Infectious Disease"/>
            <person name="Wu L."/>
            <person name="Ma J."/>
        </authorList>
    </citation>
    <scope>NUCLEOTIDE SEQUENCE [LARGE SCALE GENOMIC DNA]</scope>
    <source>
        <strain evidence="9 10">CGMCC 1.10593</strain>
    </source>
</reference>
<dbReference type="EC" id="2.3.1.-" evidence="9"/>
<feature type="compositionally biased region" description="Acidic residues" evidence="6">
    <location>
        <begin position="79"/>
        <end position="103"/>
    </location>
</feature>
<dbReference type="EMBL" id="JBHUDM010000001">
    <property type="protein sequence ID" value="MFD1640304.1"/>
    <property type="molecule type" value="Genomic_DNA"/>
</dbReference>
<dbReference type="SUPFAM" id="SSF47005">
    <property type="entry name" value="Peripheral subunit-binding domain of 2-oxo acid dehydrogenase complex"/>
    <property type="match status" value="1"/>
</dbReference>
<comment type="cofactor">
    <cofactor evidence="1">
        <name>(R)-lipoate</name>
        <dbReference type="ChEBI" id="CHEBI:83088"/>
    </cofactor>
</comment>
<dbReference type="AlphaFoldDB" id="A0ABD6D4T9"/>
<protein>
    <submittedName>
        <fullName evidence="9">Dihydrolipoamide acetyltransferase family protein</fullName>
        <ecNumber evidence="9">2.3.1.-</ecNumber>
    </submittedName>
</protein>
<dbReference type="InterPro" id="IPR001078">
    <property type="entry name" value="2-oxoacid_DH_actylTfrase"/>
</dbReference>
<dbReference type="InterPro" id="IPR050743">
    <property type="entry name" value="2-oxoacid_DH_E2_comp"/>
</dbReference>
<dbReference type="PROSITE" id="PS50968">
    <property type="entry name" value="BIOTINYL_LIPOYL"/>
    <property type="match status" value="1"/>
</dbReference>
<keyword evidence="10" id="KW-1185">Reference proteome</keyword>
<dbReference type="InterPro" id="IPR011053">
    <property type="entry name" value="Single_hybrid_motif"/>
</dbReference>
<dbReference type="SUPFAM" id="SSF51230">
    <property type="entry name" value="Single hybrid motif"/>
    <property type="match status" value="1"/>
</dbReference>
<name>A0ABD6D4T9_9EURY</name>
<feature type="domain" description="Lipoyl-binding" evidence="7">
    <location>
        <begin position="1"/>
        <end position="77"/>
    </location>
</feature>
<keyword evidence="4" id="KW-0450">Lipoyl</keyword>
<evidence type="ECO:0000259" key="7">
    <source>
        <dbReference type="PROSITE" id="PS50968"/>
    </source>
</evidence>
<dbReference type="GO" id="GO:0016746">
    <property type="term" value="F:acyltransferase activity"/>
    <property type="evidence" value="ECO:0007669"/>
    <property type="project" value="UniProtKB-KW"/>
</dbReference>
<dbReference type="Proteomes" id="UP001597052">
    <property type="component" value="Unassembled WGS sequence"/>
</dbReference>
<dbReference type="InterPro" id="IPR036625">
    <property type="entry name" value="E3-bd_dom_sf"/>
</dbReference>
<dbReference type="InterPro" id="IPR023213">
    <property type="entry name" value="CAT-like_dom_sf"/>
</dbReference>
<dbReference type="Gene3D" id="4.10.320.10">
    <property type="entry name" value="E3-binding domain"/>
    <property type="match status" value="1"/>
</dbReference>